<keyword evidence="2" id="KW-1185">Reference proteome</keyword>
<dbReference type="Proteomes" id="UP001075354">
    <property type="component" value="Chromosome 1"/>
</dbReference>
<reference evidence="1" key="1">
    <citation type="submission" date="2022-12" db="EMBL/GenBank/DDBJ databases">
        <title>Chromosome-level genome assembly of the bean flower thrips Megalurothrips usitatus.</title>
        <authorList>
            <person name="Ma L."/>
            <person name="Liu Q."/>
            <person name="Li H."/>
            <person name="Cai W."/>
        </authorList>
    </citation>
    <scope>NUCLEOTIDE SEQUENCE</scope>
    <source>
        <strain evidence="1">Cailab_2022a</strain>
    </source>
</reference>
<dbReference type="AlphaFoldDB" id="A0AAV7XY66"/>
<proteinExistence type="predicted"/>
<evidence type="ECO:0000313" key="2">
    <source>
        <dbReference type="Proteomes" id="UP001075354"/>
    </source>
</evidence>
<name>A0AAV7XY66_9NEOP</name>
<organism evidence="1 2">
    <name type="scientific">Megalurothrips usitatus</name>
    <name type="common">bean blossom thrips</name>
    <dbReference type="NCBI Taxonomy" id="439358"/>
    <lineage>
        <taxon>Eukaryota</taxon>
        <taxon>Metazoa</taxon>
        <taxon>Ecdysozoa</taxon>
        <taxon>Arthropoda</taxon>
        <taxon>Hexapoda</taxon>
        <taxon>Insecta</taxon>
        <taxon>Pterygota</taxon>
        <taxon>Neoptera</taxon>
        <taxon>Paraneoptera</taxon>
        <taxon>Thysanoptera</taxon>
        <taxon>Terebrantia</taxon>
        <taxon>Thripoidea</taxon>
        <taxon>Thripidae</taxon>
        <taxon>Megalurothrips</taxon>
    </lineage>
</organism>
<dbReference type="EMBL" id="JAPTSV010000001">
    <property type="protein sequence ID" value="KAJ1531327.1"/>
    <property type="molecule type" value="Genomic_DNA"/>
</dbReference>
<accession>A0AAV7XY66</accession>
<gene>
    <name evidence="1" type="ORF">ONE63_000011</name>
</gene>
<protein>
    <recommendedName>
        <fullName evidence="3">MULE transposase domain-containing protein</fullName>
    </recommendedName>
</protein>
<evidence type="ECO:0008006" key="3">
    <source>
        <dbReference type="Google" id="ProtNLM"/>
    </source>
</evidence>
<comment type="caution">
    <text evidence="1">The sequence shown here is derived from an EMBL/GenBank/DDBJ whole genome shotgun (WGS) entry which is preliminary data.</text>
</comment>
<evidence type="ECO:0000313" key="1">
    <source>
        <dbReference type="EMBL" id="KAJ1531327.1"/>
    </source>
</evidence>
<sequence length="458" mass="51786">MDTTTTTTSTGGRVFISGVTVQFVGGRLLLTQLMGLDTQPHNHAPDVLYSTDLTARRAIINQSRSVIYRTFSDIIANERSRIQDRVVRARLTLRRLRPAMMRARAEIFPNVPHNLAGLTNILRDPAWQNLSRTKDLEGSMYLRSVWGNDGSHNIIFISWRSLELMKQVPILFADGTFYIAPSIDGCYQVFTLVAVYGHTVIPLCWCLMERKTEAAYVAVLTYLRNHMVRWNFIRVVCDFEDAIINAFTRVFGVQVQGCLFHSAHAMVQHAKVTIGIAVLNQFPEVKLIVHLCCALPLSPQHLLQHGLNVIGAVAMDLEDVLYMTQLRPFLEFIQFQWLHHVNRGRTLSVCGSDHRTNNASESNNRSMKRKFGVHHPNIFRFIRELAEFEEVAMDDLQSLNLGIIPSRHRAVSAICNDAHIQELTSALLQGVPTDDRIIAFLTYASHSVSEIVNDALDV</sequence>